<keyword evidence="2" id="KW-1133">Transmembrane helix</keyword>
<accession>A0A915HQY3</accession>
<feature type="transmembrane region" description="Helical" evidence="2">
    <location>
        <begin position="368"/>
        <end position="393"/>
    </location>
</feature>
<keyword evidence="2" id="KW-0812">Transmembrane</keyword>
<proteinExistence type="predicted"/>
<reference evidence="4" key="1">
    <citation type="submission" date="2022-11" db="UniProtKB">
        <authorList>
            <consortium name="WormBaseParasite"/>
        </authorList>
    </citation>
    <scope>IDENTIFICATION</scope>
</reference>
<dbReference type="Proteomes" id="UP000887565">
    <property type="component" value="Unplaced"/>
</dbReference>
<protein>
    <submittedName>
        <fullName evidence="4">Transmembrane protein</fullName>
    </submittedName>
</protein>
<evidence type="ECO:0000256" key="1">
    <source>
        <dbReference type="SAM" id="MobiDB-lite"/>
    </source>
</evidence>
<evidence type="ECO:0000313" key="3">
    <source>
        <dbReference type="Proteomes" id="UP000887565"/>
    </source>
</evidence>
<keyword evidence="2" id="KW-0472">Membrane</keyword>
<organism evidence="3 4">
    <name type="scientific">Romanomermis culicivorax</name>
    <name type="common">Nematode worm</name>
    <dbReference type="NCBI Taxonomy" id="13658"/>
    <lineage>
        <taxon>Eukaryota</taxon>
        <taxon>Metazoa</taxon>
        <taxon>Ecdysozoa</taxon>
        <taxon>Nematoda</taxon>
        <taxon>Enoplea</taxon>
        <taxon>Dorylaimia</taxon>
        <taxon>Mermithida</taxon>
        <taxon>Mermithoidea</taxon>
        <taxon>Mermithidae</taxon>
        <taxon>Romanomermis</taxon>
    </lineage>
</organism>
<evidence type="ECO:0000313" key="4">
    <source>
        <dbReference type="WBParaSite" id="nRc.2.0.1.t03782-RA"/>
    </source>
</evidence>
<keyword evidence="3" id="KW-1185">Reference proteome</keyword>
<feature type="transmembrane region" description="Helical" evidence="2">
    <location>
        <begin position="414"/>
        <end position="438"/>
    </location>
</feature>
<evidence type="ECO:0000256" key="2">
    <source>
        <dbReference type="SAM" id="Phobius"/>
    </source>
</evidence>
<dbReference type="WBParaSite" id="nRc.2.0.1.t03782-RA">
    <property type="protein sequence ID" value="nRc.2.0.1.t03782-RA"/>
    <property type="gene ID" value="nRc.2.0.1.g03782"/>
</dbReference>
<dbReference type="AlphaFoldDB" id="A0A915HQY3"/>
<feature type="region of interest" description="Disordered" evidence="1">
    <location>
        <begin position="13"/>
        <end position="32"/>
    </location>
</feature>
<feature type="transmembrane region" description="Helical" evidence="2">
    <location>
        <begin position="264"/>
        <end position="294"/>
    </location>
</feature>
<sequence length="669" mass="74235">MDFRIENLLQDQTLDEESETNERNEARSQFTDEQNSLISTATNVALGIASVAAVSMTGLYMMREYLAFPCVTGVWFMGRQLDKNPTQELLRELGPVFWPREVASDDGSESYKLWPLRVVWSVSAPKGQPGRSCDNFEILYAEPSVVEIVSLLGVDCLSADLIGKQLTNYVVVEGARWLSNKLFNISPLVTNITAKGVLADDVDDKILVQLEERNSAQFDVKFLTSVWAEISQGKTGIELAWLLGPFGAVTGLLTSCWDRVVQQFGVVIAGSIVACVVGGLFVTGSFAASCLWIGTTILFYLGKVLLVGTTANSFGQMISPTPLSLDIANQTTWMKEKVMGVEFVKMHPALQQSINKIFTQGEADDKMIMILLSVVSIIANPMSLITMMCSFATKTIATFLVDGRFLSMGEAKEVFYTVSGLPVWSAVFVCAGDLVQIWSSVKGMQTRDNLNGVVDEANNTPTTMSTFTGCPTCTTIDDDLSRYYDADKWRDRLAGTIRSAPRTLYDFGVNGEVDLNDVSDGFLYWHTKKQIDKLREKGTHVKIASHDMTNAYFWKQLPPAELQAPKEWANYKSSFTSKSSSFFGSIIGAIICAINVLKETWSKIWTTTQNVDEYNVMGKTWQEKFIVVANCLWLWIVKIWELTGGRLLDWFCGPDVPRSAMLSTLMGDV</sequence>
<name>A0A915HQY3_ROMCU</name>